<gene>
    <name evidence="1" type="ORF">MSPICULIGERA_LOCUS21840</name>
</gene>
<dbReference type="Proteomes" id="UP001177023">
    <property type="component" value="Unassembled WGS sequence"/>
</dbReference>
<accession>A0AA36DAJ1</accession>
<keyword evidence="2" id="KW-1185">Reference proteome</keyword>
<proteinExistence type="predicted"/>
<dbReference type="AlphaFoldDB" id="A0AA36DAJ1"/>
<evidence type="ECO:0000313" key="2">
    <source>
        <dbReference type="Proteomes" id="UP001177023"/>
    </source>
</evidence>
<name>A0AA36DAJ1_9BILA</name>
<feature type="non-terminal residue" evidence="1">
    <location>
        <position position="1"/>
    </location>
</feature>
<dbReference type="EMBL" id="CATQJA010002665">
    <property type="protein sequence ID" value="CAJ0583771.1"/>
    <property type="molecule type" value="Genomic_DNA"/>
</dbReference>
<evidence type="ECO:0000313" key="1">
    <source>
        <dbReference type="EMBL" id="CAJ0583771.1"/>
    </source>
</evidence>
<reference evidence="1" key="1">
    <citation type="submission" date="2023-06" db="EMBL/GenBank/DDBJ databases">
        <authorList>
            <person name="Delattre M."/>
        </authorList>
    </citation>
    <scope>NUCLEOTIDE SEQUENCE</scope>
    <source>
        <strain evidence="1">AF72</strain>
    </source>
</reference>
<comment type="caution">
    <text evidence="1">The sequence shown here is derived from an EMBL/GenBank/DDBJ whole genome shotgun (WGS) entry which is preliminary data.</text>
</comment>
<sequence>MDKDYGMFSCPLPVGAVSLANIPEDQLSKYAGLYECCIRESLGNVCYGTRLIYVIPDYLGIQVNNGDVIELISHQSVVLRLGLHDPKDTFSCSVNGSTTPAPLKFSATKPLPAAGPYLAGMQIMKLRWRKLIVVSGYVC</sequence>
<protein>
    <submittedName>
        <fullName evidence="1">Uncharacterized protein</fullName>
    </submittedName>
</protein>
<organism evidence="1 2">
    <name type="scientific">Mesorhabditis spiculigera</name>
    <dbReference type="NCBI Taxonomy" id="96644"/>
    <lineage>
        <taxon>Eukaryota</taxon>
        <taxon>Metazoa</taxon>
        <taxon>Ecdysozoa</taxon>
        <taxon>Nematoda</taxon>
        <taxon>Chromadorea</taxon>
        <taxon>Rhabditida</taxon>
        <taxon>Rhabditina</taxon>
        <taxon>Rhabditomorpha</taxon>
        <taxon>Rhabditoidea</taxon>
        <taxon>Rhabditidae</taxon>
        <taxon>Mesorhabditinae</taxon>
        <taxon>Mesorhabditis</taxon>
    </lineage>
</organism>